<evidence type="ECO:0000313" key="1">
    <source>
        <dbReference type="EMBL" id="OAE19752.1"/>
    </source>
</evidence>
<accession>A0A176VHA5</accession>
<keyword evidence="2" id="KW-1185">Reference proteome</keyword>
<comment type="caution">
    <text evidence="1">The sequence shown here is derived from an EMBL/GenBank/DDBJ whole genome shotgun (WGS) entry which is preliminary data.</text>
</comment>
<gene>
    <name evidence="1" type="ORF">AXG93_2958s1280</name>
</gene>
<sequence length="118" mass="13191">MICNPNQEPITVSPMSRKAFYRIALEAYGPSFLLTWKTKMTGRENEKELGEQSQAAQPILQCWIRRPTDGSALTEGESCHLHEVDLPSFFAACSLRDSFIRSECKLEIQAGGAELSKP</sequence>
<protein>
    <submittedName>
        <fullName evidence="1">Uncharacterized protein</fullName>
    </submittedName>
</protein>
<organism evidence="1 2">
    <name type="scientific">Marchantia polymorpha subsp. ruderalis</name>
    <dbReference type="NCBI Taxonomy" id="1480154"/>
    <lineage>
        <taxon>Eukaryota</taxon>
        <taxon>Viridiplantae</taxon>
        <taxon>Streptophyta</taxon>
        <taxon>Embryophyta</taxon>
        <taxon>Marchantiophyta</taxon>
        <taxon>Marchantiopsida</taxon>
        <taxon>Marchantiidae</taxon>
        <taxon>Marchantiales</taxon>
        <taxon>Marchantiaceae</taxon>
        <taxon>Marchantia</taxon>
    </lineage>
</organism>
<dbReference type="EMBL" id="LVLJ01003787">
    <property type="protein sequence ID" value="OAE19752.1"/>
    <property type="molecule type" value="Genomic_DNA"/>
</dbReference>
<proteinExistence type="predicted"/>
<name>A0A176VHA5_MARPO</name>
<dbReference type="Proteomes" id="UP000077202">
    <property type="component" value="Unassembled WGS sequence"/>
</dbReference>
<reference evidence="1" key="1">
    <citation type="submission" date="2016-03" db="EMBL/GenBank/DDBJ databases">
        <title>Mechanisms controlling the formation of the plant cell surface in tip-growing cells are functionally conserved among land plants.</title>
        <authorList>
            <person name="Honkanen S."/>
            <person name="Jones V.A."/>
            <person name="Morieri G."/>
            <person name="Champion C."/>
            <person name="Hetherington A.J."/>
            <person name="Kelly S."/>
            <person name="Saint-Marcoux D."/>
            <person name="Proust H."/>
            <person name="Prescott H."/>
            <person name="Dolan L."/>
        </authorList>
    </citation>
    <scope>NUCLEOTIDE SEQUENCE [LARGE SCALE GENOMIC DNA]</scope>
    <source>
        <tissue evidence="1">Whole gametophyte</tissue>
    </source>
</reference>
<evidence type="ECO:0000313" key="2">
    <source>
        <dbReference type="Proteomes" id="UP000077202"/>
    </source>
</evidence>
<dbReference type="AlphaFoldDB" id="A0A176VHA5"/>